<gene>
    <name evidence="1" type="ORF">JKP88DRAFT_264685</name>
</gene>
<name>A0A836C9P2_9STRA</name>
<dbReference type="Pfam" id="PF05859">
    <property type="entry name" value="Mis12"/>
    <property type="match status" value="1"/>
</dbReference>
<protein>
    <submittedName>
        <fullName evidence="1">Uncharacterized protein</fullName>
    </submittedName>
</protein>
<dbReference type="Proteomes" id="UP000664859">
    <property type="component" value="Unassembled WGS sequence"/>
</dbReference>
<accession>A0A836C9P2</accession>
<proteinExistence type="predicted"/>
<dbReference type="GO" id="GO:0000775">
    <property type="term" value="C:chromosome, centromeric region"/>
    <property type="evidence" value="ECO:0007669"/>
    <property type="project" value="InterPro"/>
</dbReference>
<evidence type="ECO:0000313" key="1">
    <source>
        <dbReference type="EMBL" id="KAG5178270.1"/>
    </source>
</evidence>
<organism evidence="1 2">
    <name type="scientific">Tribonema minus</name>
    <dbReference type="NCBI Taxonomy" id="303371"/>
    <lineage>
        <taxon>Eukaryota</taxon>
        <taxon>Sar</taxon>
        <taxon>Stramenopiles</taxon>
        <taxon>Ochrophyta</taxon>
        <taxon>PX clade</taxon>
        <taxon>Xanthophyceae</taxon>
        <taxon>Tribonematales</taxon>
        <taxon>Tribonemataceae</taxon>
        <taxon>Tribonema</taxon>
    </lineage>
</organism>
<evidence type="ECO:0000313" key="2">
    <source>
        <dbReference type="Proteomes" id="UP000664859"/>
    </source>
</evidence>
<dbReference type="AlphaFoldDB" id="A0A836C9P2"/>
<dbReference type="EMBL" id="JAFCMP010000516">
    <property type="protein sequence ID" value="KAG5178270.1"/>
    <property type="molecule type" value="Genomic_DNA"/>
</dbReference>
<comment type="caution">
    <text evidence="1">The sequence shown here is derived from an EMBL/GenBank/DDBJ whole genome shotgun (WGS) entry which is preliminary data.</text>
</comment>
<reference evidence="1" key="1">
    <citation type="submission" date="2021-02" db="EMBL/GenBank/DDBJ databases">
        <title>First Annotated Genome of the Yellow-green Alga Tribonema minus.</title>
        <authorList>
            <person name="Mahan K.M."/>
        </authorList>
    </citation>
    <scope>NUCLEOTIDE SEQUENCE</scope>
    <source>
        <strain evidence="1">UTEX B ZZ1240</strain>
    </source>
</reference>
<keyword evidence="2" id="KW-1185">Reference proteome</keyword>
<dbReference type="GO" id="GO:0000278">
    <property type="term" value="P:mitotic cell cycle"/>
    <property type="evidence" value="ECO:0007669"/>
    <property type="project" value="InterPro"/>
</dbReference>
<dbReference type="InterPro" id="IPR008685">
    <property type="entry name" value="Centromere_Mis12"/>
</dbReference>
<sequence>MLEQRLKDAAAAQGLGEGVAAEITDFCERAQRNWYQVRGAATVRAERCCNDSRGAAVACCDMLWLWRAVASRSGTSEERCHSEAELWCSDSRGSGTLWQVELVPDYFAVDAAEQVLTAAGGPNAEAEIDEELRRLRTKLRRARRHTTALARQRAELEVLSKAVIETAAAVERAQQPVQAACGDASIAQVMGDLHTQARELQQLQQQGSALAERLLETVTAQGARAASAAPPGVAPQLAAAYDASRRAVATGSVASIHALASNLSRPGAAQQKRT</sequence>
<dbReference type="GO" id="GO:0005634">
    <property type="term" value="C:nucleus"/>
    <property type="evidence" value="ECO:0007669"/>
    <property type="project" value="InterPro"/>
</dbReference>